<dbReference type="Proteomes" id="UP000255129">
    <property type="component" value="Unassembled WGS sequence"/>
</dbReference>
<keyword evidence="7 8" id="KW-0472">Membrane</keyword>
<dbReference type="GO" id="GO:0103015">
    <property type="term" value="F:4-amino-4-deoxy-L-arabinose transferase activity"/>
    <property type="evidence" value="ECO:0007669"/>
    <property type="project" value="UniProtKB-EC"/>
</dbReference>
<feature type="transmembrane region" description="Helical" evidence="8">
    <location>
        <begin position="219"/>
        <end position="243"/>
    </location>
</feature>
<feature type="transmembrane region" description="Helical" evidence="8">
    <location>
        <begin position="278"/>
        <end position="298"/>
    </location>
</feature>
<feature type="transmembrane region" description="Helical" evidence="8">
    <location>
        <begin position="360"/>
        <end position="383"/>
    </location>
</feature>
<keyword evidence="2" id="KW-1003">Cell membrane</keyword>
<evidence type="ECO:0000256" key="7">
    <source>
        <dbReference type="ARBA" id="ARBA00023136"/>
    </source>
</evidence>
<organism evidence="9 10">
    <name type="scientific">Providencia rustigianii</name>
    <dbReference type="NCBI Taxonomy" id="158850"/>
    <lineage>
        <taxon>Bacteria</taxon>
        <taxon>Pseudomonadati</taxon>
        <taxon>Pseudomonadota</taxon>
        <taxon>Gammaproteobacteria</taxon>
        <taxon>Enterobacterales</taxon>
        <taxon>Morganellaceae</taxon>
        <taxon>Providencia</taxon>
    </lineage>
</organism>
<evidence type="ECO:0000256" key="5">
    <source>
        <dbReference type="ARBA" id="ARBA00022692"/>
    </source>
</evidence>
<comment type="subcellular location">
    <subcellularLocation>
        <location evidence="1">Cell membrane</location>
        <topology evidence="1">Multi-pass membrane protein</topology>
    </subcellularLocation>
</comment>
<dbReference type="PANTHER" id="PTHR33908">
    <property type="entry name" value="MANNOSYLTRANSFERASE YKCB-RELATED"/>
    <property type="match status" value="1"/>
</dbReference>
<reference evidence="9 10" key="1">
    <citation type="submission" date="2018-06" db="EMBL/GenBank/DDBJ databases">
        <authorList>
            <consortium name="Pathogen Informatics"/>
            <person name="Doyle S."/>
        </authorList>
    </citation>
    <scope>NUCLEOTIDE SEQUENCE [LARGE SCALE GENOMIC DNA]</scope>
    <source>
        <strain evidence="9 10">NCTC12026</strain>
    </source>
</reference>
<dbReference type="GO" id="GO:0009103">
    <property type="term" value="P:lipopolysaccharide biosynthetic process"/>
    <property type="evidence" value="ECO:0007669"/>
    <property type="project" value="UniProtKB-ARBA"/>
</dbReference>
<feature type="transmembrane region" description="Helical" evidence="8">
    <location>
        <begin position="73"/>
        <end position="92"/>
    </location>
</feature>
<dbReference type="PANTHER" id="PTHR33908:SF3">
    <property type="entry name" value="UNDECAPRENYL PHOSPHATE-ALPHA-4-AMINO-4-DEOXY-L-ARABINOSE ARABINOSYL TRANSFERASE"/>
    <property type="match status" value="1"/>
</dbReference>
<dbReference type="GO" id="GO:0010041">
    <property type="term" value="P:response to iron(III) ion"/>
    <property type="evidence" value="ECO:0007669"/>
    <property type="project" value="TreeGrafter"/>
</dbReference>
<protein>
    <submittedName>
        <fullName evidence="9">Undecaprenyl phosphate-alpha-4-amino-4-deoxy-L-arabinose arabinosyl transferase</fullName>
        <ecNumber evidence="9">2.4.2.43</ecNumber>
    </submittedName>
</protein>
<dbReference type="RefSeq" id="WP_115163944.1">
    <property type="nucleotide sequence ID" value="NZ_UGUA01000002.1"/>
</dbReference>
<evidence type="ECO:0000256" key="2">
    <source>
        <dbReference type="ARBA" id="ARBA00022475"/>
    </source>
</evidence>
<feature type="transmembrane region" description="Helical" evidence="8">
    <location>
        <begin position="99"/>
        <end position="118"/>
    </location>
</feature>
<dbReference type="EMBL" id="UGUA01000002">
    <property type="protein sequence ID" value="SUC34407.1"/>
    <property type="molecule type" value="Genomic_DNA"/>
</dbReference>
<accession>A0A379G0D4</accession>
<evidence type="ECO:0000313" key="9">
    <source>
        <dbReference type="EMBL" id="SUC34407.1"/>
    </source>
</evidence>
<feature type="transmembrane region" description="Helical" evidence="8">
    <location>
        <begin position="181"/>
        <end position="207"/>
    </location>
</feature>
<evidence type="ECO:0000256" key="4">
    <source>
        <dbReference type="ARBA" id="ARBA00022679"/>
    </source>
</evidence>
<dbReference type="GO" id="GO:0005886">
    <property type="term" value="C:plasma membrane"/>
    <property type="evidence" value="ECO:0007669"/>
    <property type="project" value="UniProtKB-SubCell"/>
</dbReference>
<keyword evidence="6 8" id="KW-1133">Transmembrane helix</keyword>
<dbReference type="InterPro" id="IPR050297">
    <property type="entry name" value="LipidA_mod_glycosyltrf_83"/>
</dbReference>
<evidence type="ECO:0000256" key="3">
    <source>
        <dbReference type="ARBA" id="ARBA00022676"/>
    </source>
</evidence>
<feature type="transmembrane region" description="Helical" evidence="8">
    <location>
        <begin position="334"/>
        <end position="353"/>
    </location>
</feature>
<keyword evidence="3 9" id="KW-0328">Glycosyltransferase</keyword>
<sequence length="561" mass="64534">MSIITSLFKASEKRILILFFLFLLIYLLPGIYAHSPWKQDENYSFGIIQTMYETGNWLVPTNAGEPFMEKPPIYYWVATLTAHLFSGIMPLYDAARSATLIFSIINFSFFVLLARRFFNAKNLSDSRIWIAFALYACAPGILRHSHEMFTDVALMAGATIGLYGLLGLIQQQKIIASTCWLSLGTVITMLSKGIFIPGVLWISLFLAPIFLTECRRKQFWIPTIIAGAVALLLILPWPIILYLKHPELFVTWFWENNIGRFLGFSVEKLGAKANHTRIPAAIAFFALPSGLLATAYFLRNPLKRLFDKNEYLVTIFPLLGIVFLQLSASGRALYLLPFIAPMAILASLVIQQFSDRLLRLFSHFATIFWSLLIIILWVCYFIVLSNHHREWLTIFSRWLPMTYQMHFSAIAFIWALFITLIWCFRNTIIPTSETALQSMKNWLLGMVTVWGIILSLFVGWVDYSKGYEGVFTDLNQHLTGQFIAQDCMASDNIGESEAPMLYYYTGVLHQRQDTFEKPAHCRWLIVHSKEIKPAPEGMKIFWANHRPDEFRENLVVYRVIE</sequence>
<dbReference type="AlphaFoldDB" id="A0A379G0D4"/>
<feature type="transmembrane region" description="Helical" evidence="8">
    <location>
        <begin position="124"/>
        <end position="142"/>
    </location>
</feature>
<keyword evidence="5 8" id="KW-0812">Transmembrane</keyword>
<dbReference type="OrthoDB" id="9775035at2"/>
<dbReference type="EC" id="2.4.2.43" evidence="9"/>
<feature type="transmembrane region" description="Helical" evidence="8">
    <location>
        <begin position="442"/>
        <end position="461"/>
    </location>
</feature>
<evidence type="ECO:0000256" key="8">
    <source>
        <dbReference type="SAM" id="Phobius"/>
    </source>
</evidence>
<evidence type="ECO:0000256" key="1">
    <source>
        <dbReference type="ARBA" id="ARBA00004651"/>
    </source>
</evidence>
<evidence type="ECO:0000313" key="10">
    <source>
        <dbReference type="Proteomes" id="UP000255129"/>
    </source>
</evidence>
<feature type="transmembrane region" description="Helical" evidence="8">
    <location>
        <begin position="403"/>
        <end position="422"/>
    </location>
</feature>
<proteinExistence type="predicted"/>
<name>A0A379G0D4_9GAMM</name>
<keyword evidence="4 9" id="KW-0808">Transferase</keyword>
<feature type="transmembrane region" description="Helical" evidence="8">
    <location>
        <begin position="310"/>
        <end position="328"/>
    </location>
</feature>
<feature type="transmembrane region" description="Helical" evidence="8">
    <location>
        <begin position="149"/>
        <end position="169"/>
    </location>
</feature>
<gene>
    <name evidence="9" type="primary">arnT_2</name>
    <name evidence="9" type="ORF">NCTC12026_00744</name>
</gene>
<evidence type="ECO:0000256" key="6">
    <source>
        <dbReference type="ARBA" id="ARBA00022989"/>
    </source>
</evidence>